<dbReference type="Proteomes" id="UP001183176">
    <property type="component" value="Unassembled WGS sequence"/>
</dbReference>
<sequence>MKIRTLLAVPAVLFTALLVTAAPAGADTSAAIDQLKSNNLYVDESAGAKLEQSEASSALSDSVKVAVLPSNAGDARSLATEIGERLGGDLTVGVFVGNRFNAASNVLCRGQASSLATRAVNDNISQLRSNNDLTATIKDFASMVKSAGHCSRNAGQGTSSPDIGRDRSSGTSGWAILGIFGGLGAAAVGALAWRRKRKDRRALADARALIQPYYDRLAGDISNLQPGDNATARQALSDASERFNSGGSQLASATTLAQLGGARRSILEGLQATRTARVALGLDPGPDLPPLAESTAPQLTDARQIDVGGQTVEGYPNYTPGAPYYFAGGGGYAGGWYSMPFWQSLLIAEALTPGWGWGFGGMGWGGGWGGGGYGYDSGFESGYDEGRESVQQDGGDWGSSGGGDWGSSGGGDWGGGGGDWGGGGGDSGGGSW</sequence>
<keyword evidence="5" id="KW-1185">Reference proteome</keyword>
<organism evidence="4 5">
    <name type="scientific">Jatrophihabitans lederbergiae</name>
    <dbReference type="NCBI Taxonomy" id="3075547"/>
    <lineage>
        <taxon>Bacteria</taxon>
        <taxon>Bacillati</taxon>
        <taxon>Actinomycetota</taxon>
        <taxon>Actinomycetes</taxon>
        <taxon>Jatrophihabitantales</taxon>
        <taxon>Jatrophihabitantaceae</taxon>
        <taxon>Jatrophihabitans</taxon>
    </lineage>
</organism>
<feature type="region of interest" description="Disordered" evidence="1">
    <location>
        <begin position="384"/>
        <end position="432"/>
    </location>
</feature>
<keyword evidence="3" id="KW-0732">Signal</keyword>
<evidence type="ECO:0000256" key="3">
    <source>
        <dbReference type="SAM" id="SignalP"/>
    </source>
</evidence>
<evidence type="ECO:0000256" key="2">
    <source>
        <dbReference type="SAM" id="Phobius"/>
    </source>
</evidence>
<keyword evidence="2" id="KW-0812">Transmembrane</keyword>
<dbReference type="RefSeq" id="WP_311421683.1">
    <property type="nucleotide sequence ID" value="NZ_JAVREH010000003.1"/>
</dbReference>
<feature type="signal peptide" evidence="3">
    <location>
        <begin position="1"/>
        <end position="21"/>
    </location>
</feature>
<proteinExistence type="predicted"/>
<evidence type="ECO:0000313" key="5">
    <source>
        <dbReference type="Proteomes" id="UP001183176"/>
    </source>
</evidence>
<reference evidence="5" key="1">
    <citation type="submission" date="2023-07" db="EMBL/GenBank/DDBJ databases">
        <title>30 novel species of actinomycetes from the DSMZ collection.</title>
        <authorList>
            <person name="Nouioui I."/>
        </authorList>
    </citation>
    <scope>NUCLEOTIDE SEQUENCE [LARGE SCALE GENOMIC DNA]</scope>
    <source>
        <strain evidence="5">DSM 44399</strain>
    </source>
</reference>
<evidence type="ECO:0008006" key="6">
    <source>
        <dbReference type="Google" id="ProtNLM"/>
    </source>
</evidence>
<name>A0ABU2J740_9ACTN</name>
<evidence type="ECO:0000313" key="4">
    <source>
        <dbReference type="EMBL" id="MDT0260533.1"/>
    </source>
</evidence>
<gene>
    <name evidence="4" type="ORF">RM423_03915</name>
</gene>
<comment type="caution">
    <text evidence="4">The sequence shown here is derived from an EMBL/GenBank/DDBJ whole genome shotgun (WGS) entry which is preliminary data.</text>
</comment>
<feature type="compositionally biased region" description="Gly residues" evidence="1">
    <location>
        <begin position="395"/>
        <end position="432"/>
    </location>
</feature>
<evidence type="ECO:0000256" key="1">
    <source>
        <dbReference type="SAM" id="MobiDB-lite"/>
    </source>
</evidence>
<feature type="region of interest" description="Disordered" evidence="1">
    <location>
        <begin position="281"/>
        <end position="302"/>
    </location>
</feature>
<dbReference type="EMBL" id="JAVREH010000003">
    <property type="protein sequence ID" value="MDT0260533.1"/>
    <property type="molecule type" value="Genomic_DNA"/>
</dbReference>
<feature type="chain" id="PRO_5047060968" description="TPM domain-containing protein" evidence="3">
    <location>
        <begin position="22"/>
        <end position="432"/>
    </location>
</feature>
<keyword evidence="2" id="KW-0472">Membrane</keyword>
<accession>A0ABU2J740</accession>
<protein>
    <recommendedName>
        <fullName evidence="6">TPM domain-containing protein</fullName>
    </recommendedName>
</protein>
<keyword evidence="2" id="KW-1133">Transmembrane helix</keyword>
<feature type="transmembrane region" description="Helical" evidence="2">
    <location>
        <begin position="173"/>
        <end position="193"/>
    </location>
</feature>